<keyword evidence="2" id="KW-1185">Reference proteome</keyword>
<dbReference type="Proteomes" id="UP000015106">
    <property type="component" value="Chromosome 7"/>
</dbReference>
<accession>A0A8R7R4H7</accession>
<proteinExistence type="predicted"/>
<reference evidence="1" key="3">
    <citation type="submission" date="2022-06" db="UniProtKB">
        <authorList>
            <consortium name="EnsemblPlants"/>
        </authorList>
    </citation>
    <scope>IDENTIFICATION</scope>
</reference>
<dbReference type="AlphaFoldDB" id="A0A8R7R4H7"/>
<evidence type="ECO:0000313" key="1">
    <source>
        <dbReference type="EnsemblPlants" id="TuG1812G0700002736.01.T03"/>
    </source>
</evidence>
<sequence length="132" mass="14279">MIDEIIGLAAFERGDGNHKNHDGYGDSTYRKMEEILCSCSLCAGSVAAALDLFVHCGLRVLVLLVDSSCYVGHRSAVICDLKATDDSISISARRELFSTMLTTGKGKIQSAVPSMNKVMQINILLCLCYEVA</sequence>
<dbReference type="Gramene" id="TuG1812G0700002736.01.T03">
    <property type="protein sequence ID" value="TuG1812G0700002736.01.T03"/>
    <property type="gene ID" value="TuG1812G0700002736.01"/>
</dbReference>
<protein>
    <submittedName>
        <fullName evidence="1">Uncharacterized protein</fullName>
    </submittedName>
</protein>
<evidence type="ECO:0000313" key="2">
    <source>
        <dbReference type="Proteomes" id="UP000015106"/>
    </source>
</evidence>
<dbReference type="EnsemblPlants" id="TuG1812G0700002736.01.T03">
    <property type="protein sequence ID" value="TuG1812G0700002736.01.T03"/>
    <property type="gene ID" value="TuG1812G0700002736.01"/>
</dbReference>
<organism evidence="1 2">
    <name type="scientific">Triticum urartu</name>
    <name type="common">Red wild einkorn</name>
    <name type="synonym">Crithodium urartu</name>
    <dbReference type="NCBI Taxonomy" id="4572"/>
    <lineage>
        <taxon>Eukaryota</taxon>
        <taxon>Viridiplantae</taxon>
        <taxon>Streptophyta</taxon>
        <taxon>Embryophyta</taxon>
        <taxon>Tracheophyta</taxon>
        <taxon>Spermatophyta</taxon>
        <taxon>Magnoliopsida</taxon>
        <taxon>Liliopsida</taxon>
        <taxon>Poales</taxon>
        <taxon>Poaceae</taxon>
        <taxon>BOP clade</taxon>
        <taxon>Pooideae</taxon>
        <taxon>Triticodae</taxon>
        <taxon>Triticeae</taxon>
        <taxon>Triticinae</taxon>
        <taxon>Triticum</taxon>
    </lineage>
</organism>
<reference evidence="2" key="1">
    <citation type="journal article" date="2013" name="Nature">
        <title>Draft genome of the wheat A-genome progenitor Triticum urartu.</title>
        <authorList>
            <person name="Ling H.Q."/>
            <person name="Zhao S."/>
            <person name="Liu D."/>
            <person name="Wang J."/>
            <person name="Sun H."/>
            <person name="Zhang C."/>
            <person name="Fan H."/>
            <person name="Li D."/>
            <person name="Dong L."/>
            <person name="Tao Y."/>
            <person name="Gao C."/>
            <person name="Wu H."/>
            <person name="Li Y."/>
            <person name="Cui Y."/>
            <person name="Guo X."/>
            <person name="Zheng S."/>
            <person name="Wang B."/>
            <person name="Yu K."/>
            <person name="Liang Q."/>
            <person name="Yang W."/>
            <person name="Lou X."/>
            <person name="Chen J."/>
            <person name="Feng M."/>
            <person name="Jian J."/>
            <person name="Zhang X."/>
            <person name="Luo G."/>
            <person name="Jiang Y."/>
            <person name="Liu J."/>
            <person name="Wang Z."/>
            <person name="Sha Y."/>
            <person name="Zhang B."/>
            <person name="Wu H."/>
            <person name="Tang D."/>
            <person name="Shen Q."/>
            <person name="Xue P."/>
            <person name="Zou S."/>
            <person name="Wang X."/>
            <person name="Liu X."/>
            <person name="Wang F."/>
            <person name="Yang Y."/>
            <person name="An X."/>
            <person name="Dong Z."/>
            <person name="Zhang K."/>
            <person name="Zhang X."/>
            <person name="Luo M.C."/>
            <person name="Dvorak J."/>
            <person name="Tong Y."/>
            <person name="Wang J."/>
            <person name="Yang H."/>
            <person name="Li Z."/>
            <person name="Wang D."/>
            <person name="Zhang A."/>
            <person name="Wang J."/>
        </authorList>
    </citation>
    <scope>NUCLEOTIDE SEQUENCE</scope>
    <source>
        <strain evidence="2">cv. G1812</strain>
    </source>
</reference>
<name>A0A8R7R4H7_TRIUA</name>
<reference evidence="1" key="2">
    <citation type="submission" date="2018-03" db="EMBL/GenBank/DDBJ databases">
        <title>The Triticum urartu genome reveals the dynamic nature of wheat genome evolution.</title>
        <authorList>
            <person name="Ling H."/>
            <person name="Ma B."/>
            <person name="Shi X."/>
            <person name="Liu H."/>
            <person name="Dong L."/>
            <person name="Sun H."/>
            <person name="Cao Y."/>
            <person name="Gao Q."/>
            <person name="Zheng S."/>
            <person name="Li Y."/>
            <person name="Yu Y."/>
            <person name="Du H."/>
            <person name="Qi M."/>
            <person name="Li Y."/>
            <person name="Yu H."/>
            <person name="Cui Y."/>
            <person name="Wang N."/>
            <person name="Chen C."/>
            <person name="Wu H."/>
            <person name="Zhao Y."/>
            <person name="Zhang J."/>
            <person name="Li Y."/>
            <person name="Zhou W."/>
            <person name="Zhang B."/>
            <person name="Hu W."/>
            <person name="Eijk M."/>
            <person name="Tang J."/>
            <person name="Witsenboer H."/>
            <person name="Zhao S."/>
            <person name="Li Z."/>
            <person name="Zhang A."/>
            <person name="Wang D."/>
            <person name="Liang C."/>
        </authorList>
    </citation>
    <scope>NUCLEOTIDE SEQUENCE [LARGE SCALE GENOMIC DNA]</scope>
    <source>
        <strain evidence="1">cv. G1812</strain>
    </source>
</reference>